<protein>
    <submittedName>
        <fullName evidence="2">Cupin domain-containing protein</fullName>
    </submittedName>
</protein>
<dbReference type="EMBL" id="RBCJ01000002">
    <property type="protein sequence ID" value="RKN81897.1"/>
    <property type="molecule type" value="Genomic_DNA"/>
</dbReference>
<dbReference type="InterPro" id="IPR013096">
    <property type="entry name" value="Cupin_2"/>
</dbReference>
<proteinExistence type="predicted"/>
<dbReference type="RefSeq" id="WP_120712055.1">
    <property type="nucleotide sequence ID" value="NZ_RBCJ01000002.1"/>
</dbReference>
<comment type="caution">
    <text evidence="2">The sequence shown here is derived from an EMBL/GenBank/DDBJ whole genome shotgun (WGS) entry which is preliminary data.</text>
</comment>
<evidence type="ECO:0000259" key="1">
    <source>
        <dbReference type="Pfam" id="PF07883"/>
    </source>
</evidence>
<gene>
    <name evidence="2" type="ORF">D7Z94_12335</name>
</gene>
<dbReference type="PANTHER" id="PTHR36440:SF1">
    <property type="entry name" value="PUTATIVE (AFU_ORTHOLOGUE AFUA_8G07350)-RELATED"/>
    <property type="match status" value="1"/>
</dbReference>
<feature type="domain" description="Cupin type-2" evidence="1">
    <location>
        <begin position="40"/>
        <end position="101"/>
    </location>
</feature>
<evidence type="ECO:0000313" key="2">
    <source>
        <dbReference type="EMBL" id="RKN81897.1"/>
    </source>
</evidence>
<keyword evidence="3" id="KW-1185">Reference proteome</keyword>
<dbReference type="Proteomes" id="UP000276603">
    <property type="component" value="Unassembled WGS sequence"/>
</dbReference>
<dbReference type="SUPFAM" id="SSF51182">
    <property type="entry name" value="RmlC-like cupins"/>
    <property type="match status" value="1"/>
</dbReference>
<dbReference type="InterPro" id="IPR011051">
    <property type="entry name" value="RmlC_Cupin_sf"/>
</dbReference>
<sequence>MPKKGQILVDKFTGDSFEFLETGKDTDGKRVVIKVMLKSKGQTVDDHIHVLQDETFKVISGRMTYFLNGEKHFIKQGEEVTLPKNVAHNHYNTDNEPVEYIQTISPAIDVDYFIENLFGMINDGKVKNGKLPFLQAMVTLKYLESPSYLASMPRGLQRGLSTLLSPIARGMGYRAIYEKYTGIEK</sequence>
<evidence type="ECO:0000313" key="3">
    <source>
        <dbReference type="Proteomes" id="UP000276603"/>
    </source>
</evidence>
<reference evidence="2 3" key="1">
    <citation type="submission" date="2018-10" db="EMBL/GenBank/DDBJ databases">
        <title>Ulvibacterium marinum gen. nov., sp. nov., a novel marine bacterium of the family Flavobacteriaceae, isolated from a culture of the green alga Ulva prolifera.</title>
        <authorList>
            <person name="Zhang Z."/>
        </authorList>
    </citation>
    <scope>NUCLEOTIDE SEQUENCE [LARGE SCALE GENOMIC DNA]</scope>
    <source>
        <strain evidence="2 3">CCMM003</strain>
    </source>
</reference>
<dbReference type="Pfam" id="PF07883">
    <property type="entry name" value="Cupin_2"/>
    <property type="match status" value="1"/>
</dbReference>
<accession>A0A3B0CDC0</accession>
<dbReference type="PANTHER" id="PTHR36440">
    <property type="entry name" value="PUTATIVE (AFU_ORTHOLOGUE AFUA_8G07350)-RELATED"/>
    <property type="match status" value="1"/>
</dbReference>
<dbReference type="OrthoDB" id="1423961at2"/>
<dbReference type="InterPro" id="IPR053146">
    <property type="entry name" value="QDO-like"/>
</dbReference>
<dbReference type="InterPro" id="IPR014710">
    <property type="entry name" value="RmlC-like_jellyroll"/>
</dbReference>
<organism evidence="2 3">
    <name type="scientific">Ulvibacterium marinum</name>
    <dbReference type="NCBI Taxonomy" id="2419782"/>
    <lineage>
        <taxon>Bacteria</taxon>
        <taxon>Pseudomonadati</taxon>
        <taxon>Bacteroidota</taxon>
        <taxon>Flavobacteriia</taxon>
        <taxon>Flavobacteriales</taxon>
        <taxon>Flavobacteriaceae</taxon>
        <taxon>Ulvibacterium</taxon>
    </lineage>
</organism>
<dbReference type="AlphaFoldDB" id="A0A3B0CDC0"/>
<name>A0A3B0CDC0_9FLAO</name>
<dbReference type="Gene3D" id="2.60.120.10">
    <property type="entry name" value="Jelly Rolls"/>
    <property type="match status" value="1"/>
</dbReference>